<dbReference type="SFLD" id="SFLDG00358">
    <property type="entry name" value="Main_(cytGST)"/>
    <property type="match status" value="1"/>
</dbReference>
<evidence type="ECO:0000313" key="8">
    <source>
        <dbReference type="Proteomes" id="UP000283255"/>
    </source>
</evidence>
<dbReference type="Gene3D" id="1.20.1050.10">
    <property type="match status" value="1"/>
</dbReference>
<dbReference type="Proteomes" id="UP000283255">
    <property type="component" value="Unassembled WGS sequence"/>
</dbReference>
<dbReference type="Pfam" id="PF00043">
    <property type="entry name" value="GST_C"/>
    <property type="match status" value="1"/>
</dbReference>
<feature type="domain" description="GST C-terminal" evidence="6">
    <location>
        <begin position="87"/>
        <end position="202"/>
    </location>
</feature>
<dbReference type="InterPro" id="IPR010987">
    <property type="entry name" value="Glutathione-S-Trfase_C-like"/>
</dbReference>
<dbReference type="SFLD" id="SFLDS00019">
    <property type="entry name" value="Glutathione_Transferase_(cytos"/>
    <property type="match status" value="1"/>
</dbReference>
<dbReference type="CDD" id="cd03046">
    <property type="entry name" value="GST_N_GTT1_like"/>
    <property type="match status" value="1"/>
</dbReference>
<sequence>MLTLHHLNESRSRRVLWLLEELAMPYELIKHQRDPVTQLSPESLKQVHPLAKAPVIVDGHLTLCESGAVLEYILDKAGDTPLKPAPGSQEYYHYLQWLHFAEGSLGLALISHLFLTMEQRSGEQPMDGYINKEVALDLDYIEATLVKQAYFAGNTFSAADIMMVFMLELAAKLNLLEPRPHCRNYLKNVQQRSAYQRALSHG</sequence>
<dbReference type="GO" id="GO:0004601">
    <property type="term" value="F:peroxidase activity"/>
    <property type="evidence" value="ECO:0007669"/>
    <property type="project" value="UniProtKB-ARBA"/>
</dbReference>
<keyword evidence="8" id="KW-1185">Reference proteome</keyword>
<evidence type="ECO:0000256" key="2">
    <source>
        <dbReference type="ARBA" id="ARBA00022679"/>
    </source>
</evidence>
<dbReference type="InterPro" id="IPR004045">
    <property type="entry name" value="Glutathione_S-Trfase_N"/>
</dbReference>
<dbReference type="FunFam" id="3.40.30.10:FF:000156">
    <property type="entry name" value="Glutathione S-transferase 1"/>
    <property type="match status" value="1"/>
</dbReference>
<dbReference type="InterPro" id="IPR004046">
    <property type="entry name" value="GST_C"/>
</dbReference>
<organism evidence="7 8">
    <name type="scientific">Motilimonas pumila</name>
    <dbReference type="NCBI Taxonomy" id="2303987"/>
    <lineage>
        <taxon>Bacteria</taxon>
        <taxon>Pseudomonadati</taxon>
        <taxon>Pseudomonadota</taxon>
        <taxon>Gammaproteobacteria</taxon>
        <taxon>Alteromonadales</taxon>
        <taxon>Alteromonadales genera incertae sedis</taxon>
        <taxon>Motilimonas</taxon>
    </lineage>
</organism>
<dbReference type="PANTHER" id="PTHR44051:SF9">
    <property type="entry name" value="GLUTATHIONE S-TRANSFERASE 1"/>
    <property type="match status" value="1"/>
</dbReference>
<dbReference type="InterPro" id="IPR036282">
    <property type="entry name" value="Glutathione-S-Trfase_C_sf"/>
</dbReference>
<reference evidence="7 8" key="2">
    <citation type="submission" date="2019-01" db="EMBL/GenBank/DDBJ databases">
        <title>Motilimonas pumilus sp. nov., isolated from the gut of sea cucumber (Apostichopus japonicus).</title>
        <authorList>
            <person name="Wang F.-Q."/>
            <person name="Ren L.-H."/>
            <person name="Lin Y.-W."/>
            <person name="Sun G.-H."/>
            <person name="Du Z.-J."/>
            <person name="Zhao J.-X."/>
            <person name="Liu X.-J."/>
            <person name="Liu L.-J."/>
        </authorList>
    </citation>
    <scope>NUCLEOTIDE SEQUENCE [LARGE SCALE GENOMIC DNA]</scope>
    <source>
        <strain evidence="7 8">PLHSC7-2</strain>
    </source>
</reference>
<evidence type="ECO:0000313" key="7">
    <source>
        <dbReference type="EMBL" id="RJG42569.1"/>
    </source>
</evidence>
<dbReference type="EC" id="2.5.1.18" evidence="1"/>
<dbReference type="GO" id="GO:0005737">
    <property type="term" value="C:cytoplasm"/>
    <property type="evidence" value="ECO:0007669"/>
    <property type="project" value="UniProtKB-ARBA"/>
</dbReference>
<evidence type="ECO:0000256" key="3">
    <source>
        <dbReference type="ARBA" id="ARBA00047960"/>
    </source>
</evidence>
<dbReference type="RefSeq" id="WP_119911195.1">
    <property type="nucleotide sequence ID" value="NZ_QZCH01000016.1"/>
</dbReference>
<dbReference type="Gene3D" id="3.40.30.10">
    <property type="entry name" value="Glutaredoxin"/>
    <property type="match status" value="1"/>
</dbReference>
<dbReference type="PROSITE" id="PS50405">
    <property type="entry name" value="GST_CTER"/>
    <property type="match status" value="1"/>
</dbReference>
<dbReference type="SFLD" id="SFLDG01150">
    <property type="entry name" value="Main.1:_Beta-like"/>
    <property type="match status" value="1"/>
</dbReference>
<proteinExistence type="inferred from homology"/>
<comment type="similarity">
    <text evidence="4">Belongs to the GST superfamily.</text>
</comment>
<dbReference type="AlphaFoldDB" id="A0A418YDF2"/>
<dbReference type="SUPFAM" id="SSF47616">
    <property type="entry name" value="GST C-terminal domain-like"/>
    <property type="match status" value="1"/>
</dbReference>
<comment type="caution">
    <text evidence="7">The sequence shown here is derived from an EMBL/GenBank/DDBJ whole genome shotgun (WGS) entry which is preliminary data.</text>
</comment>
<feature type="domain" description="GST N-terminal" evidence="5">
    <location>
        <begin position="1"/>
        <end position="81"/>
    </location>
</feature>
<name>A0A418YDF2_9GAMM</name>
<dbReference type="SUPFAM" id="SSF52833">
    <property type="entry name" value="Thioredoxin-like"/>
    <property type="match status" value="1"/>
</dbReference>
<accession>A0A418YDF2</accession>
<protein>
    <recommendedName>
        <fullName evidence="1">glutathione transferase</fullName>
        <ecNumber evidence="1">2.5.1.18</ecNumber>
    </recommendedName>
</protein>
<gene>
    <name evidence="7" type="ORF">D1Z90_12975</name>
</gene>
<keyword evidence="2 7" id="KW-0808">Transferase</keyword>
<evidence type="ECO:0000259" key="6">
    <source>
        <dbReference type="PROSITE" id="PS50405"/>
    </source>
</evidence>
<dbReference type="EMBL" id="QZCH01000016">
    <property type="protein sequence ID" value="RJG42569.1"/>
    <property type="molecule type" value="Genomic_DNA"/>
</dbReference>
<dbReference type="GO" id="GO:0004364">
    <property type="term" value="F:glutathione transferase activity"/>
    <property type="evidence" value="ECO:0007669"/>
    <property type="project" value="UniProtKB-EC"/>
</dbReference>
<reference evidence="7 8" key="1">
    <citation type="submission" date="2018-09" db="EMBL/GenBank/DDBJ databases">
        <authorList>
            <person name="Wang F."/>
        </authorList>
    </citation>
    <scope>NUCLEOTIDE SEQUENCE [LARGE SCALE GENOMIC DNA]</scope>
    <source>
        <strain evidence="7 8">PLHSC7-2</strain>
    </source>
</reference>
<evidence type="ECO:0000256" key="1">
    <source>
        <dbReference type="ARBA" id="ARBA00012452"/>
    </source>
</evidence>
<dbReference type="PANTHER" id="PTHR44051">
    <property type="entry name" value="GLUTATHIONE S-TRANSFERASE-RELATED"/>
    <property type="match status" value="1"/>
</dbReference>
<evidence type="ECO:0000259" key="5">
    <source>
        <dbReference type="PROSITE" id="PS50404"/>
    </source>
</evidence>
<dbReference type="Pfam" id="PF02798">
    <property type="entry name" value="GST_N"/>
    <property type="match status" value="1"/>
</dbReference>
<dbReference type="PROSITE" id="PS50404">
    <property type="entry name" value="GST_NTER"/>
    <property type="match status" value="1"/>
</dbReference>
<dbReference type="InterPro" id="IPR040079">
    <property type="entry name" value="Glutathione_S-Trfase"/>
</dbReference>
<dbReference type="OrthoDB" id="9810080at2"/>
<dbReference type="InterPro" id="IPR036249">
    <property type="entry name" value="Thioredoxin-like_sf"/>
</dbReference>
<evidence type="ECO:0000256" key="4">
    <source>
        <dbReference type="RuleBase" id="RU003494"/>
    </source>
</evidence>
<comment type="catalytic activity">
    <reaction evidence="3">
        <text>RX + glutathione = an S-substituted glutathione + a halide anion + H(+)</text>
        <dbReference type="Rhea" id="RHEA:16437"/>
        <dbReference type="ChEBI" id="CHEBI:15378"/>
        <dbReference type="ChEBI" id="CHEBI:16042"/>
        <dbReference type="ChEBI" id="CHEBI:17792"/>
        <dbReference type="ChEBI" id="CHEBI:57925"/>
        <dbReference type="ChEBI" id="CHEBI:90779"/>
        <dbReference type="EC" id="2.5.1.18"/>
    </reaction>
</comment>